<keyword evidence="3 6" id="KW-0963">Cytoplasm</keyword>
<name>A0A2P4PAE3_RHIID</name>
<dbReference type="InterPro" id="IPR034666">
    <property type="entry name" value="ARPC2/4"/>
</dbReference>
<feature type="chain" id="PRO_5015193454" description="Arp2/3 complex 34 kDa subunit" evidence="7">
    <location>
        <begin position="24"/>
        <end position="61"/>
    </location>
</feature>
<evidence type="ECO:0000313" key="9">
    <source>
        <dbReference type="Proteomes" id="UP000018888"/>
    </source>
</evidence>
<reference evidence="8 9" key="1">
    <citation type="journal article" date="2013" name="Proc. Natl. Acad. Sci. U.S.A.">
        <title>Genome of an arbuscular mycorrhizal fungus provides insight into the oldest plant symbiosis.</title>
        <authorList>
            <person name="Tisserant E."/>
            <person name="Malbreil M."/>
            <person name="Kuo A."/>
            <person name="Kohler A."/>
            <person name="Symeonidi A."/>
            <person name="Balestrini R."/>
            <person name="Charron P."/>
            <person name="Duensing N."/>
            <person name="Frei Dit Frey N."/>
            <person name="Gianinazzi-Pearson V."/>
            <person name="Gilbert L.B."/>
            <person name="Handa Y."/>
            <person name="Herr J.R."/>
            <person name="Hijri M."/>
            <person name="Koul R."/>
            <person name="Kawaguchi M."/>
            <person name="Krajinski F."/>
            <person name="Lammers P.J."/>
            <person name="Masclaux F.G."/>
            <person name="Murat C."/>
            <person name="Morin E."/>
            <person name="Ndikumana S."/>
            <person name="Pagni M."/>
            <person name="Petitpierre D."/>
            <person name="Requena N."/>
            <person name="Rosikiewicz P."/>
            <person name="Riley R."/>
            <person name="Saito K."/>
            <person name="San Clemente H."/>
            <person name="Shapiro H."/>
            <person name="van Tuinen D."/>
            <person name="Becard G."/>
            <person name="Bonfante P."/>
            <person name="Paszkowski U."/>
            <person name="Shachar-Hill Y.Y."/>
            <person name="Tuskan G.A."/>
            <person name="Young P.W."/>
            <person name="Sanders I.R."/>
            <person name="Henrissat B."/>
            <person name="Rensing S.A."/>
            <person name="Grigoriev I.V."/>
            <person name="Corradi N."/>
            <person name="Roux C."/>
            <person name="Martin F."/>
        </authorList>
    </citation>
    <scope>NUCLEOTIDE SEQUENCE [LARGE SCALE GENOMIC DNA]</scope>
    <source>
        <strain evidence="8 9">DAOM 197198</strain>
    </source>
</reference>
<evidence type="ECO:0000256" key="5">
    <source>
        <dbReference type="ARBA" id="ARBA00023212"/>
    </source>
</evidence>
<evidence type="ECO:0000256" key="3">
    <source>
        <dbReference type="ARBA" id="ARBA00022490"/>
    </source>
</evidence>
<dbReference type="GO" id="GO:0034314">
    <property type="term" value="P:Arp2/3 complex-mediated actin nucleation"/>
    <property type="evidence" value="ECO:0007669"/>
    <property type="project" value="InterPro"/>
</dbReference>
<evidence type="ECO:0000256" key="6">
    <source>
        <dbReference type="RuleBase" id="RU364015"/>
    </source>
</evidence>
<evidence type="ECO:0000256" key="4">
    <source>
        <dbReference type="ARBA" id="ARBA00023203"/>
    </source>
</evidence>
<keyword evidence="4 6" id="KW-0009">Actin-binding</keyword>
<dbReference type="GO" id="GO:0030041">
    <property type="term" value="P:actin filament polymerization"/>
    <property type="evidence" value="ECO:0007669"/>
    <property type="project" value="InterPro"/>
</dbReference>
<accession>A0A2P4PAE3</accession>
<evidence type="ECO:0000313" key="8">
    <source>
        <dbReference type="EMBL" id="POG62327.1"/>
    </source>
</evidence>
<organism evidence="8 9">
    <name type="scientific">Rhizophagus irregularis (strain DAOM 181602 / DAOM 197198 / MUCL 43194)</name>
    <name type="common">Arbuscular mycorrhizal fungus</name>
    <name type="synonym">Glomus intraradices</name>
    <dbReference type="NCBI Taxonomy" id="747089"/>
    <lineage>
        <taxon>Eukaryota</taxon>
        <taxon>Fungi</taxon>
        <taxon>Fungi incertae sedis</taxon>
        <taxon>Mucoromycota</taxon>
        <taxon>Glomeromycotina</taxon>
        <taxon>Glomeromycetes</taxon>
        <taxon>Glomerales</taxon>
        <taxon>Glomeraceae</taxon>
        <taxon>Rhizophagus</taxon>
    </lineage>
</organism>
<dbReference type="PANTHER" id="PTHR12058">
    <property type="entry name" value="ARP2/3 COMPLEX 34 KDA SUBUNIT"/>
    <property type="match status" value="1"/>
</dbReference>
<protein>
    <recommendedName>
        <fullName evidence="6">Arp2/3 complex 34 kDa subunit</fullName>
    </recommendedName>
</protein>
<dbReference type="GO" id="GO:0051015">
    <property type="term" value="F:actin filament binding"/>
    <property type="evidence" value="ECO:0007669"/>
    <property type="project" value="TreeGrafter"/>
</dbReference>
<dbReference type="GO" id="GO:0005885">
    <property type="term" value="C:Arp2/3 protein complex"/>
    <property type="evidence" value="ECO:0007669"/>
    <property type="project" value="InterPro"/>
</dbReference>
<gene>
    <name evidence="8" type="ORF">GLOIN_2v634640</name>
</gene>
<dbReference type="SUPFAM" id="SSF69645">
    <property type="entry name" value="Arp2/3 complex subunits"/>
    <property type="match status" value="1"/>
</dbReference>
<evidence type="ECO:0000256" key="2">
    <source>
        <dbReference type="ARBA" id="ARBA00007192"/>
    </source>
</evidence>
<evidence type="ECO:0000256" key="1">
    <source>
        <dbReference type="ARBA" id="ARBA00004245"/>
    </source>
</evidence>
<sequence length="61" mass="7592">MKILDMSRLFFFLAILLREFVREKTISQIQLFRDYLHYHIKCSKAYMHSRMRARVQARKKQ</sequence>
<comment type="similarity">
    <text evidence="2 6">Belongs to the ARPC2 family.</text>
</comment>
<dbReference type="PANTHER" id="PTHR12058:SF0">
    <property type="entry name" value="ACTIN-RELATED PROTEIN 2_3 COMPLEX SUBUNIT 2"/>
    <property type="match status" value="1"/>
</dbReference>
<keyword evidence="7" id="KW-0732">Signal</keyword>
<keyword evidence="9" id="KW-1185">Reference proteome</keyword>
<dbReference type="EMBL" id="AUPC02000305">
    <property type="protein sequence ID" value="POG62327.1"/>
    <property type="molecule type" value="Genomic_DNA"/>
</dbReference>
<comment type="function">
    <text evidence="6">Functions as actin-binding component of the Arp2/3 complex which is involved in regulation of actin polymerization and together with an activating nucleation-promoting factor (NPF) mediates the formation of branched actin networks.</text>
</comment>
<reference evidence="8 9" key="2">
    <citation type="journal article" date="2018" name="New Phytol.">
        <title>High intraspecific genome diversity in the model arbuscular mycorrhizal symbiont Rhizophagus irregularis.</title>
        <authorList>
            <person name="Chen E.C.H."/>
            <person name="Morin E."/>
            <person name="Beaudet D."/>
            <person name="Noel J."/>
            <person name="Yildirir G."/>
            <person name="Ndikumana S."/>
            <person name="Charron P."/>
            <person name="St-Onge C."/>
            <person name="Giorgi J."/>
            <person name="Kruger M."/>
            <person name="Marton T."/>
            <person name="Ropars J."/>
            <person name="Grigoriev I.V."/>
            <person name="Hainaut M."/>
            <person name="Henrissat B."/>
            <person name="Roux C."/>
            <person name="Martin F."/>
            <person name="Corradi N."/>
        </authorList>
    </citation>
    <scope>NUCLEOTIDE SEQUENCE [LARGE SCALE GENOMIC DNA]</scope>
    <source>
        <strain evidence="8 9">DAOM 197198</strain>
    </source>
</reference>
<comment type="caution">
    <text evidence="8">The sequence shown here is derived from an EMBL/GenBank/DDBJ whole genome shotgun (WGS) entry which is preliminary data.</text>
</comment>
<dbReference type="Proteomes" id="UP000018888">
    <property type="component" value="Unassembled WGS sequence"/>
</dbReference>
<keyword evidence="5 6" id="KW-0206">Cytoskeleton</keyword>
<dbReference type="AlphaFoldDB" id="A0A2P4PAE3"/>
<dbReference type="Gene3D" id="3.30.1460.20">
    <property type="match status" value="1"/>
</dbReference>
<comment type="subcellular location">
    <subcellularLocation>
        <location evidence="1 6">Cytoplasm</location>
        <location evidence="1 6">Cytoskeleton</location>
    </subcellularLocation>
</comment>
<dbReference type="Pfam" id="PF04045">
    <property type="entry name" value="P34-Arc"/>
    <property type="match status" value="1"/>
</dbReference>
<proteinExistence type="inferred from homology"/>
<dbReference type="GO" id="GO:0005200">
    <property type="term" value="F:structural constituent of cytoskeleton"/>
    <property type="evidence" value="ECO:0007669"/>
    <property type="project" value="TreeGrafter"/>
</dbReference>
<dbReference type="InterPro" id="IPR007188">
    <property type="entry name" value="ARPC2"/>
</dbReference>
<feature type="signal peptide" evidence="7">
    <location>
        <begin position="1"/>
        <end position="23"/>
    </location>
</feature>
<evidence type="ECO:0000256" key="7">
    <source>
        <dbReference type="SAM" id="SignalP"/>
    </source>
</evidence>
<comment type="subunit">
    <text evidence="6">Component of the Arp2/3 complex.</text>
</comment>